<dbReference type="EMBL" id="LOSH02000004">
    <property type="protein sequence ID" value="PNM68377.1"/>
    <property type="molecule type" value="Genomic_DNA"/>
</dbReference>
<evidence type="ECO:0000313" key="3">
    <source>
        <dbReference type="EMBL" id="PNM68377.1"/>
    </source>
</evidence>
<dbReference type="EMBL" id="JAFKOQ010000010">
    <property type="protein sequence ID" value="MBN8123121.1"/>
    <property type="molecule type" value="Genomic_DNA"/>
</dbReference>
<protein>
    <recommendedName>
        <fullName evidence="6">Lipoprotein</fullName>
    </recommendedName>
</protein>
<dbReference type="RefSeq" id="WP_017420969.1">
    <property type="nucleotide sequence ID" value="NZ_CP014636.1"/>
</dbReference>
<gene>
    <name evidence="3" type="ORF">AL548_020135</name>
    <name evidence="1" type="ORF">I7730_09965</name>
    <name evidence="2" type="ORF">J0J18_15345</name>
</gene>
<reference evidence="1" key="2">
    <citation type="journal article" date="2018" name="Genome Biol.">
        <title>SKESA: strategic k-mer extension for scrupulous assemblies.</title>
        <authorList>
            <person name="Souvorov A."/>
            <person name="Agarwala R."/>
            <person name="Lipman D.J."/>
        </authorList>
    </citation>
    <scope>NUCLEOTIDE SEQUENCE</scope>
    <source>
        <strain evidence="1">BCW_3452</strain>
    </source>
</reference>
<evidence type="ECO:0000313" key="1">
    <source>
        <dbReference type="EMBL" id="HAS8540113.1"/>
    </source>
</evidence>
<reference evidence="1" key="3">
    <citation type="submission" date="2019-01" db="EMBL/GenBank/DDBJ databases">
        <authorList>
            <consortium name="NCBI Pathogen Detection Project"/>
        </authorList>
    </citation>
    <scope>NUCLEOTIDE SEQUENCE</scope>
    <source>
        <strain evidence="1">BCW_3452</strain>
    </source>
</reference>
<evidence type="ECO:0000313" key="5">
    <source>
        <dbReference type="Proteomes" id="UP000863257"/>
    </source>
</evidence>
<proteinExistence type="predicted"/>
<reference evidence="3 4" key="1">
    <citation type="submission" date="2017-12" db="EMBL/GenBank/DDBJ databases">
        <title>FDA dAtabase for Regulatory Grade micrObial Sequences (FDA-ARGOS): Supporting development and validation of Infectious Disease Dx tests.</title>
        <authorList>
            <person name="Hoffmann M."/>
            <person name="Allard M."/>
            <person name="Evans P."/>
            <person name="Brown E."/>
            <person name="Tallon L.J."/>
            <person name="Sadzewicz L."/>
            <person name="Sengamalay N."/>
            <person name="Ott S."/>
            <person name="Godinez A."/>
            <person name="Nagaraj S."/>
            <person name="Vavikolanu K."/>
            <person name="Aluvathingal J."/>
            <person name="Nadendla S."/>
            <person name="Hobson J."/>
            <person name="Sichtig H."/>
        </authorList>
    </citation>
    <scope>NUCLEOTIDE SEQUENCE [LARGE SCALE GENOMIC DNA]</scope>
    <source>
        <strain evidence="4">ATCC 29307</strain>
        <strain evidence="3">FDAARGOS_118</strain>
    </source>
</reference>
<evidence type="ECO:0008006" key="6">
    <source>
        <dbReference type="Google" id="ProtNLM"/>
    </source>
</evidence>
<accession>A0A087IFS8</accession>
<sequence>MKTFKIFISICLTLLLVGCGRVQPILEIQDTPVSYDLQSKQVKSAIVLAATKRGWAITEVEPGVLSAKLNLRSHFAEIMIPYDNKYYSILYVKSENLNASDGNIHRNYNRWINNLNVDIQRQFALAAAQ</sequence>
<dbReference type="AlphaFoldDB" id="A0A087IFS8"/>
<dbReference type="Proteomes" id="UP000664056">
    <property type="component" value="Unassembled WGS sequence"/>
</dbReference>
<evidence type="ECO:0000313" key="4">
    <source>
        <dbReference type="Proteomes" id="UP000054370"/>
    </source>
</evidence>
<keyword evidence="4" id="KW-1185">Reference proteome</keyword>
<dbReference type="OrthoDB" id="9815328at2"/>
<evidence type="ECO:0000313" key="2">
    <source>
        <dbReference type="EMBL" id="MBN8123121.1"/>
    </source>
</evidence>
<dbReference type="PROSITE" id="PS51257">
    <property type="entry name" value="PROKAR_LIPOPROTEIN"/>
    <property type="match status" value="1"/>
</dbReference>
<dbReference type="EMBL" id="DACRBY010000010">
    <property type="protein sequence ID" value="HAS8540113.1"/>
    <property type="molecule type" value="Genomic_DNA"/>
</dbReference>
<dbReference type="Proteomes" id="UP000054370">
    <property type="component" value="Unassembled WGS sequence"/>
</dbReference>
<name>A0A087IFS8_VIBVL</name>
<organism evidence="1 5">
    <name type="scientific">Vibrio vulnificus</name>
    <dbReference type="NCBI Taxonomy" id="672"/>
    <lineage>
        <taxon>Bacteria</taxon>
        <taxon>Pseudomonadati</taxon>
        <taxon>Pseudomonadota</taxon>
        <taxon>Gammaproteobacteria</taxon>
        <taxon>Vibrionales</taxon>
        <taxon>Vibrionaceae</taxon>
        <taxon>Vibrio</taxon>
    </lineage>
</organism>
<dbReference type="GeneID" id="93894439"/>
<dbReference type="Proteomes" id="UP000863257">
    <property type="component" value="Unassembled WGS sequence"/>
</dbReference>
<reference evidence="2" key="4">
    <citation type="submission" date="2021-03" db="EMBL/GenBank/DDBJ databases">
        <title>Study of the foodborne Vibrio vulnificus isolates from China.</title>
        <authorList>
            <person name="Zheng Z."/>
            <person name="Ye L."/>
        </authorList>
    </citation>
    <scope>NUCLEOTIDE SEQUENCE</scope>
    <source>
        <strain evidence="2">Vv1582</strain>
    </source>
</reference>
<comment type="caution">
    <text evidence="1">The sequence shown here is derived from an EMBL/GenBank/DDBJ whole genome shotgun (WGS) entry which is preliminary data.</text>
</comment>